<sequence>MAIIIAMTLLAICSNSIQTQFQSCASGGAIGPCLSGLCALSTASCITTSSGDNVCCELTKIINDTTATLSDTITERHVAL</sequence>
<name>A0A0D8X7I0_DICVI</name>
<dbReference type="AlphaFoldDB" id="A0A0D8X7I0"/>
<keyword evidence="3" id="KW-1185">Reference proteome</keyword>
<reference evidence="3" key="2">
    <citation type="journal article" date="2016" name="Sci. Rep.">
        <title>Dictyocaulus viviparus genome, variome and transcriptome elucidate lungworm biology and support future intervention.</title>
        <authorList>
            <person name="McNulty S.N."/>
            <person name="Strube C."/>
            <person name="Rosa B.A."/>
            <person name="Martin J.C."/>
            <person name="Tyagi R."/>
            <person name="Choi Y.J."/>
            <person name="Wang Q."/>
            <person name="Hallsworth Pepin K."/>
            <person name="Zhang X."/>
            <person name="Ozersky P."/>
            <person name="Wilson R.K."/>
            <person name="Sternberg P.W."/>
            <person name="Gasser R.B."/>
            <person name="Mitreva M."/>
        </authorList>
    </citation>
    <scope>NUCLEOTIDE SEQUENCE [LARGE SCALE GENOMIC DNA]</scope>
    <source>
        <strain evidence="3">HannoverDv2000</strain>
    </source>
</reference>
<organism evidence="2 3">
    <name type="scientific">Dictyocaulus viviparus</name>
    <name type="common">Bovine lungworm</name>
    <dbReference type="NCBI Taxonomy" id="29172"/>
    <lineage>
        <taxon>Eukaryota</taxon>
        <taxon>Metazoa</taxon>
        <taxon>Ecdysozoa</taxon>
        <taxon>Nematoda</taxon>
        <taxon>Chromadorea</taxon>
        <taxon>Rhabditida</taxon>
        <taxon>Rhabditina</taxon>
        <taxon>Rhabditomorpha</taxon>
        <taxon>Strongyloidea</taxon>
        <taxon>Metastrongylidae</taxon>
        <taxon>Dictyocaulus</taxon>
    </lineage>
</organism>
<evidence type="ECO:0008006" key="4">
    <source>
        <dbReference type="Google" id="ProtNLM"/>
    </source>
</evidence>
<feature type="chain" id="PRO_5002335376" description="CC domain-containing protein" evidence="1">
    <location>
        <begin position="20"/>
        <end position="80"/>
    </location>
</feature>
<feature type="signal peptide" evidence="1">
    <location>
        <begin position="1"/>
        <end position="19"/>
    </location>
</feature>
<dbReference type="EMBL" id="KN721151">
    <property type="protein sequence ID" value="KJH39732.1"/>
    <property type="molecule type" value="Genomic_DNA"/>
</dbReference>
<reference evidence="2 3" key="1">
    <citation type="submission" date="2013-11" db="EMBL/GenBank/DDBJ databases">
        <title>Draft genome of the bovine lungworm Dictyocaulus viviparus.</title>
        <authorList>
            <person name="Mitreva M."/>
        </authorList>
    </citation>
    <scope>NUCLEOTIDE SEQUENCE [LARGE SCALE GENOMIC DNA]</scope>
    <source>
        <strain evidence="2 3">HannoverDv2000</strain>
    </source>
</reference>
<protein>
    <recommendedName>
        <fullName evidence="4">CC domain-containing protein</fullName>
    </recommendedName>
</protein>
<evidence type="ECO:0000313" key="2">
    <source>
        <dbReference type="EMBL" id="KJH39732.1"/>
    </source>
</evidence>
<evidence type="ECO:0000256" key="1">
    <source>
        <dbReference type="SAM" id="SignalP"/>
    </source>
</evidence>
<dbReference type="Proteomes" id="UP000053766">
    <property type="component" value="Unassembled WGS sequence"/>
</dbReference>
<accession>A0A0D8X7I0</accession>
<proteinExistence type="predicted"/>
<keyword evidence="1" id="KW-0732">Signal</keyword>
<evidence type="ECO:0000313" key="3">
    <source>
        <dbReference type="Proteomes" id="UP000053766"/>
    </source>
</evidence>
<gene>
    <name evidence="2" type="ORF">DICVIV_14382</name>
</gene>